<organism evidence="2 3">
    <name type="scientific">Micavibrio aeruginosavorus</name>
    <dbReference type="NCBI Taxonomy" id="349221"/>
    <lineage>
        <taxon>Bacteria</taxon>
        <taxon>Pseudomonadati</taxon>
        <taxon>Bdellovibrionota</taxon>
        <taxon>Bdellovibrionia</taxon>
        <taxon>Bdellovibrionales</taxon>
        <taxon>Pseudobdellovibrionaceae</taxon>
        <taxon>Micavibrio</taxon>
    </lineage>
</organism>
<evidence type="ECO:0000313" key="2">
    <source>
        <dbReference type="EMBL" id="PZO88085.1"/>
    </source>
</evidence>
<evidence type="ECO:0000313" key="3">
    <source>
        <dbReference type="Proteomes" id="UP000249557"/>
    </source>
</evidence>
<dbReference type="InterPro" id="IPR050101">
    <property type="entry name" value="CinA"/>
</dbReference>
<dbReference type="PANTHER" id="PTHR13939:SF0">
    <property type="entry name" value="NMN AMIDOHYDROLASE-LIKE PROTEIN YFAY"/>
    <property type="match status" value="1"/>
</dbReference>
<dbReference type="SUPFAM" id="SSF53218">
    <property type="entry name" value="Molybdenum cofactor biosynthesis proteins"/>
    <property type="match status" value="1"/>
</dbReference>
<dbReference type="Pfam" id="PF00994">
    <property type="entry name" value="MoCF_biosynth"/>
    <property type="match status" value="1"/>
</dbReference>
<dbReference type="InterPro" id="IPR056596">
    <property type="entry name" value="FLAD1_M"/>
</dbReference>
<dbReference type="InterPro" id="IPR036425">
    <property type="entry name" value="MoaB/Mog-like_dom_sf"/>
</dbReference>
<protein>
    <submittedName>
        <fullName evidence="2">Competence/damage-inducible protein A</fullName>
    </submittedName>
</protein>
<gene>
    <name evidence="2" type="ORF">DI626_02555</name>
</gene>
<dbReference type="CDD" id="cd00885">
    <property type="entry name" value="cinA"/>
    <property type="match status" value="1"/>
</dbReference>
<dbReference type="Gene3D" id="3.40.980.10">
    <property type="entry name" value="MoaB/Mog-like domain"/>
    <property type="match status" value="1"/>
</dbReference>
<feature type="domain" description="MoaB/Mog" evidence="1">
    <location>
        <begin position="13"/>
        <end position="174"/>
    </location>
</feature>
<dbReference type="PANTHER" id="PTHR13939">
    <property type="entry name" value="NICOTINAMIDE-NUCLEOTIDE AMIDOHYDROLASE PNCC"/>
    <property type="match status" value="1"/>
</dbReference>
<reference evidence="2 3" key="1">
    <citation type="submission" date="2017-08" db="EMBL/GenBank/DDBJ databases">
        <title>Infants hospitalized years apart are colonized by the same room-sourced microbial strains.</title>
        <authorList>
            <person name="Brooks B."/>
            <person name="Olm M.R."/>
            <person name="Firek B.A."/>
            <person name="Baker R."/>
            <person name="Thomas B.C."/>
            <person name="Morowitz M.J."/>
            <person name="Banfield J.F."/>
        </authorList>
    </citation>
    <scope>NUCLEOTIDE SEQUENCE [LARGE SCALE GENOMIC DNA]</scope>
    <source>
        <strain evidence="2">S2_018_000_R2_104</strain>
    </source>
</reference>
<dbReference type="SMART" id="SM00852">
    <property type="entry name" value="MoCF_biosynth"/>
    <property type="match status" value="1"/>
</dbReference>
<dbReference type="AlphaFoldDB" id="A0A2W5BYD3"/>
<proteinExistence type="predicted"/>
<accession>A0A2W5BYD3</accession>
<evidence type="ECO:0000259" key="1">
    <source>
        <dbReference type="SMART" id="SM00852"/>
    </source>
</evidence>
<sequence>MSEISEKETYRAGLVVIGNEILSGRTQDTNTAWIAENMVSLGILLYQVRVVPDVEEEIIAAIHDLRDKVDYLFTTGGIGPTHDDITAEAVAHAFGTELELNKEAYDILVRHYGSEQEVTPPRKKMAMIPIGASLIDNPVSGAPGFKIGNVYVMAGVPRIMRAMLDGIKPTLKKGKPVLSNTVVCDLAESVVAEDLAAIQSRYPSVNVGSYPHYRGGLMGLSLVLRSIDDPALDAATGEVIAMIEKLGGTPNALSIQSTGKPV</sequence>
<dbReference type="Proteomes" id="UP000249557">
    <property type="component" value="Unassembled WGS sequence"/>
</dbReference>
<dbReference type="EMBL" id="QFNK01000029">
    <property type="protein sequence ID" value="PZO88085.1"/>
    <property type="molecule type" value="Genomic_DNA"/>
</dbReference>
<comment type="caution">
    <text evidence="2">The sequence shown here is derived from an EMBL/GenBank/DDBJ whole genome shotgun (WGS) entry which is preliminary data.</text>
</comment>
<name>A0A2W5BYD3_9BACT</name>
<dbReference type="Pfam" id="PF24102">
    <property type="entry name" value="FLAD1_M"/>
    <property type="match status" value="1"/>
</dbReference>
<dbReference type="InterPro" id="IPR001453">
    <property type="entry name" value="MoaB/Mog_dom"/>
</dbReference>